<keyword evidence="2" id="KW-0313">Glucose metabolism</keyword>
<dbReference type="InterPro" id="IPR050282">
    <property type="entry name" value="Cycloisomerase_2"/>
</dbReference>
<dbReference type="HOGENOM" id="CLU_650147_0_0_0"/>
<dbReference type="STRING" id="240015.ACP_2951"/>
<comment type="similarity">
    <text evidence="1">Belongs to the cycloisomerase 2 family.</text>
</comment>
<dbReference type="EMBL" id="CP001472">
    <property type="protein sequence ID" value="ACO32055.1"/>
    <property type="molecule type" value="Genomic_DNA"/>
</dbReference>
<dbReference type="eggNOG" id="COG2706">
    <property type="taxonomic scope" value="Bacteria"/>
</dbReference>
<dbReference type="GO" id="GO:0006006">
    <property type="term" value="P:glucose metabolic process"/>
    <property type="evidence" value="ECO:0007669"/>
    <property type="project" value="UniProtKB-KW"/>
</dbReference>
<organism evidence="3 4">
    <name type="scientific">Acidobacterium capsulatum (strain ATCC 51196 / DSM 11244 / BCRC 80197 / JCM 7670 / NBRC 15755 / NCIMB 13165 / 161)</name>
    <dbReference type="NCBI Taxonomy" id="240015"/>
    <lineage>
        <taxon>Bacteria</taxon>
        <taxon>Pseudomonadati</taxon>
        <taxon>Acidobacteriota</taxon>
        <taxon>Terriglobia</taxon>
        <taxon>Terriglobales</taxon>
        <taxon>Acidobacteriaceae</taxon>
        <taxon>Acidobacterium</taxon>
    </lineage>
</organism>
<dbReference type="PANTHER" id="PTHR30344">
    <property type="entry name" value="6-PHOSPHOGLUCONOLACTONASE-RELATED"/>
    <property type="match status" value="1"/>
</dbReference>
<dbReference type="KEGG" id="aca:ACP_2951"/>
<dbReference type="PROSITE" id="PS51257">
    <property type="entry name" value="PROKAR_LIPOPROTEIN"/>
    <property type="match status" value="1"/>
</dbReference>
<dbReference type="AlphaFoldDB" id="C1F4A9"/>
<dbReference type="RefSeq" id="WP_015898001.1">
    <property type="nucleotide sequence ID" value="NC_012483.1"/>
</dbReference>
<keyword evidence="3" id="KW-0449">Lipoprotein</keyword>
<reference evidence="3 4" key="1">
    <citation type="journal article" date="2009" name="Appl. Environ. Microbiol.">
        <title>Three genomes from the phylum Acidobacteria provide insight into the lifestyles of these microorganisms in soils.</title>
        <authorList>
            <person name="Ward N.L."/>
            <person name="Challacombe J.F."/>
            <person name="Janssen P.H."/>
            <person name="Henrissat B."/>
            <person name="Coutinho P.M."/>
            <person name="Wu M."/>
            <person name="Xie G."/>
            <person name="Haft D.H."/>
            <person name="Sait M."/>
            <person name="Badger J."/>
            <person name="Barabote R.D."/>
            <person name="Bradley B."/>
            <person name="Brettin T.S."/>
            <person name="Brinkac L.M."/>
            <person name="Bruce D."/>
            <person name="Creasy T."/>
            <person name="Daugherty S.C."/>
            <person name="Davidsen T.M."/>
            <person name="DeBoy R.T."/>
            <person name="Detter J.C."/>
            <person name="Dodson R.J."/>
            <person name="Durkin A.S."/>
            <person name="Ganapathy A."/>
            <person name="Gwinn-Giglio M."/>
            <person name="Han C.S."/>
            <person name="Khouri H."/>
            <person name="Kiss H."/>
            <person name="Kothari S.P."/>
            <person name="Madupu R."/>
            <person name="Nelson K.E."/>
            <person name="Nelson W.C."/>
            <person name="Paulsen I."/>
            <person name="Penn K."/>
            <person name="Ren Q."/>
            <person name="Rosovitz M.J."/>
            <person name="Selengut J.D."/>
            <person name="Shrivastava S."/>
            <person name="Sullivan S.A."/>
            <person name="Tapia R."/>
            <person name="Thompson L.S."/>
            <person name="Watkins K.L."/>
            <person name="Yang Q."/>
            <person name="Yu C."/>
            <person name="Zafar N."/>
            <person name="Zhou L."/>
            <person name="Kuske C.R."/>
        </authorList>
    </citation>
    <scope>NUCLEOTIDE SEQUENCE [LARGE SCALE GENOMIC DNA]</scope>
    <source>
        <strain evidence="4">ATCC 51196 / DSM 11244 / BCRC 80197 / JCM 7670 / NBRC 15755 / NCIMB 13165 / 161</strain>
    </source>
</reference>
<dbReference type="SUPFAM" id="SSF75011">
    <property type="entry name" value="3-carboxy-cis,cis-mucoante lactonizing enzyme"/>
    <property type="match status" value="1"/>
</dbReference>
<dbReference type="Proteomes" id="UP000002207">
    <property type="component" value="Chromosome"/>
</dbReference>
<name>C1F4A9_ACIC5</name>
<gene>
    <name evidence="3" type="ordered locus">ACP_2951</name>
</gene>
<keyword evidence="4" id="KW-1185">Reference proteome</keyword>
<sequence>MKFSKPGQILLATAVSAIVGLGLTSCGQSNTIDFLYVTANKNTTGQISVYWVDQESGAISQIPDSPYPSGGENPVAEVATPNGKNLFVVNRDDNTIVDFAIGTDAKLYPQKTCNTPGTEPVSIAVNTAGTQLYVVDTYAPAPSGQAAYSETNPGPGALVEFPLDSSSQQFSSCTPVANGSQSYWPLGNYPGGVAVAANDSYVYVVNTGSIVTTTTPPTAGVPVVAPTSGAGTISGFSIGSNGALTALSGSPFEAGTAPLGIAVDPTSRFLYATDAAQNQIIEYSIQNGGILVPLNPGTTATETFPVGITVDPRDLFVYVTNYTSGSISSYNINQGNGALSSNATPTLPTGPGSTCVTIEPALDRFVFTSNFLQNEVSSAELNTNTGSLTTDQNSPYPSAAQPTCVVAVPHGNHSQQTVTVIPTGNS</sequence>
<dbReference type="OrthoDB" id="105446at2"/>
<dbReference type="PANTHER" id="PTHR30344:SF1">
    <property type="entry name" value="6-PHOSPHOGLUCONOLACTONASE"/>
    <property type="match status" value="1"/>
</dbReference>
<evidence type="ECO:0000256" key="2">
    <source>
        <dbReference type="ARBA" id="ARBA00022526"/>
    </source>
</evidence>
<dbReference type="Pfam" id="PF10282">
    <property type="entry name" value="Lactonase"/>
    <property type="match status" value="2"/>
</dbReference>
<evidence type="ECO:0000313" key="3">
    <source>
        <dbReference type="EMBL" id="ACO32055.1"/>
    </source>
</evidence>
<dbReference type="InterPro" id="IPR015943">
    <property type="entry name" value="WD40/YVTN_repeat-like_dom_sf"/>
</dbReference>
<proteinExistence type="inferred from homology"/>
<dbReference type="Gene3D" id="2.130.10.10">
    <property type="entry name" value="YVTN repeat-like/Quinoprotein amine dehydrogenase"/>
    <property type="match status" value="3"/>
</dbReference>
<evidence type="ECO:0000313" key="4">
    <source>
        <dbReference type="Proteomes" id="UP000002207"/>
    </source>
</evidence>
<keyword evidence="2" id="KW-0119">Carbohydrate metabolism</keyword>
<accession>C1F4A9</accession>
<dbReference type="InterPro" id="IPR019405">
    <property type="entry name" value="Lactonase_7-beta_prop"/>
</dbReference>
<protein>
    <submittedName>
        <fullName evidence="3">Putative lipoprotein</fullName>
    </submittedName>
</protein>
<dbReference type="GO" id="GO:0017057">
    <property type="term" value="F:6-phosphogluconolactonase activity"/>
    <property type="evidence" value="ECO:0007669"/>
    <property type="project" value="TreeGrafter"/>
</dbReference>
<dbReference type="InParanoid" id="C1F4A9"/>
<evidence type="ECO:0000256" key="1">
    <source>
        <dbReference type="ARBA" id="ARBA00005564"/>
    </source>
</evidence>